<comment type="caution">
    <text evidence="1">The sequence shown here is derived from an EMBL/GenBank/DDBJ whole genome shotgun (WGS) entry which is preliminary data.</text>
</comment>
<name>X1DF21_9ZZZZ</name>
<sequence length="153" mass="16010">MKVSSVEKNMNRLGAGLALGGQFQFECYDKLGDLKWSGITNNLVVNEGLDDILNKTFDYHTAASWYVGLIATNPVVKAADTLASHASWTDAAGYTGDRKAYTVVTTSGQAVTNTAAKATFVFDSVATITGAYISTASSGTSGVLFSGATFTAK</sequence>
<accession>X1DF21</accession>
<reference evidence="1" key="1">
    <citation type="journal article" date="2014" name="Front. Microbiol.">
        <title>High frequency of phylogenetically diverse reductive dehalogenase-homologous genes in deep subseafloor sedimentary metagenomes.</title>
        <authorList>
            <person name="Kawai M."/>
            <person name="Futagami T."/>
            <person name="Toyoda A."/>
            <person name="Takaki Y."/>
            <person name="Nishi S."/>
            <person name="Hori S."/>
            <person name="Arai W."/>
            <person name="Tsubouchi T."/>
            <person name="Morono Y."/>
            <person name="Uchiyama I."/>
            <person name="Ito T."/>
            <person name="Fujiyama A."/>
            <person name="Inagaki F."/>
            <person name="Takami H."/>
        </authorList>
    </citation>
    <scope>NUCLEOTIDE SEQUENCE</scope>
    <source>
        <strain evidence="1">Expedition CK06-06</strain>
    </source>
</reference>
<gene>
    <name evidence="1" type="ORF">S01H4_48888</name>
</gene>
<evidence type="ECO:0000313" key="1">
    <source>
        <dbReference type="EMBL" id="GAG94986.1"/>
    </source>
</evidence>
<proteinExistence type="predicted"/>
<organism evidence="1">
    <name type="scientific">marine sediment metagenome</name>
    <dbReference type="NCBI Taxonomy" id="412755"/>
    <lineage>
        <taxon>unclassified sequences</taxon>
        <taxon>metagenomes</taxon>
        <taxon>ecological metagenomes</taxon>
    </lineage>
</organism>
<dbReference type="EMBL" id="BART01027596">
    <property type="protein sequence ID" value="GAG94986.1"/>
    <property type="molecule type" value="Genomic_DNA"/>
</dbReference>
<dbReference type="AlphaFoldDB" id="X1DF21"/>
<feature type="non-terminal residue" evidence="1">
    <location>
        <position position="153"/>
    </location>
</feature>
<protein>
    <submittedName>
        <fullName evidence="1">Uncharacterized protein</fullName>
    </submittedName>
</protein>